<reference evidence="1 2" key="1">
    <citation type="submission" date="2024-07" db="EMBL/GenBank/DDBJ databases">
        <title>Section-level genome sequencing and comparative genomics of Aspergillus sections Usti and Cavernicolus.</title>
        <authorList>
            <consortium name="Lawrence Berkeley National Laboratory"/>
            <person name="Nybo J.L."/>
            <person name="Vesth T.C."/>
            <person name="Theobald S."/>
            <person name="Frisvad J.C."/>
            <person name="Larsen T.O."/>
            <person name="Kjaerboelling I."/>
            <person name="Rothschild-Mancinelli K."/>
            <person name="Lyhne E.K."/>
            <person name="Kogle M.E."/>
            <person name="Barry K."/>
            <person name="Clum A."/>
            <person name="Na H."/>
            <person name="Ledsgaard L."/>
            <person name="Lin J."/>
            <person name="Lipzen A."/>
            <person name="Kuo A."/>
            <person name="Riley R."/>
            <person name="Mondo S."/>
            <person name="Labutti K."/>
            <person name="Haridas S."/>
            <person name="Pangalinan J."/>
            <person name="Salamov A.A."/>
            <person name="Simmons B.A."/>
            <person name="Magnuson J.K."/>
            <person name="Chen J."/>
            <person name="Drula E."/>
            <person name="Henrissat B."/>
            <person name="Wiebenga A."/>
            <person name="Lubbers R.J."/>
            <person name="Gomes A.C."/>
            <person name="Makela M.R."/>
            <person name="Stajich J."/>
            <person name="Grigoriev I.V."/>
            <person name="Mortensen U.H."/>
            <person name="De Vries R.P."/>
            <person name="Baker S.E."/>
            <person name="Andersen M.R."/>
        </authorList>
    </citation>
    <scope>NUCLEOTIDE SEQUENCE [LARGE SCALE GENOMIC DNA]</scope>
    <source>
        <strain evidence="1 2">CBS 209.92</strain>
    </source>
</reference>
<dbReference type="Proteomes" id="UP001610563">
    <property type="component" value="Unassembled WGS sequence"/>
</dbReference>
<accession>A0ABR4FZ70</accession>
<name>A0ABR4FZ70_9EURO</name>
<keyword evidence="2" id="KW-1185">Reference proteome</keyword>
<dbReference type="EMBL" id="JBFTWV010000077">
    <property type="protein sequence ID" value="KAL2788570.1"/>
    <property type="molecule type" value="Genomic_DNA"/>
</dbReference>
<sequence>MSTYVLTGTFTPDRTLTETSAREICTYFATFLRNKHYKAYEVWAGYRTKDKAWRLLVALRGPVREMPDLTVLNEVQDLFDGYVVKETCQTRWVDALEDPYCWDVEGWVDWGMGKKVEGDNEKENGDAGKGGSRMMESLTMLSCDAALGEVF</sequence>
<organism evidence="1 2">
    <name type="scientific">Aspergillus keveii</name>
    <dbReference type="NCBI Taxonomy" id="714993"/>
    <lineage>
        <taxon>Eukaryota</taxon>
        <taxon>Fungi</taxon>
        <taxon>Dikarya</taxon>
        <taxon>Ascomycota</taxon>
        <taxon>Pezizomycotina</taxon>
        <taxon>Eurotiomycetes</taxon>
        <taxon>Eurotiomycetidae</taxon>
        <taxon>Eurotiales</taxon>
        <taxon>Aspergillaceae</taxon>
        <taxon>Aspergillus</taxon>
        <taxon>Aspergillus subgen. Nidulantes</taxon>
    </lineage>
</organism>
<comment type="caution">
    <text evidence="1">The sequence shown here is derived from an EMBL/GenBank/DDBJ whole genome shotgun (WGS) entry which is preliminary data.</text>
</comment>
<gene>
    <name evidence="1" type="ORF">BJX66DRAFT_340130</name>
</gene>
<evidence type="ECO:0000313" key="2">
    <source>
        <dbReference type="Proteomes" id="UP001610563"/>
    </source>
</evidence>
<evidence type="ECO:0000313" key="1">
    <source>
        <dbReference type="EMBL" id="KAL2788570.1"/>
    </source>
</evidence>
<protein>
    <submittedName>
        <fullName evidence="1">Uncharacterized protein</fullName>
    </submittedName>
</protein>
<proteinExistence type="predicted"/>